<reference evidence="11 12" key="1">
    <citation type="submission" date="2024-04" db="EMBL/GenBank/DDBJ databases">
        <title>Tritrichomonas musculus Genome.</title>
        <authorList>
            <person name="Alves-Ferreira E."/>
            <person name="Grigg M."/>
            <person name="Lorenzi H."/>
            <person name="Galac M."/>
        </authorList>
    </citation>
    <scope>NUCLEOTIDE SEQUENCE [LARGE SCALE GENOMIC DNA]</scope>
    <source>
        <strain evidence="11 12">EAF2021</strain>
    </source>
</reference>
<dbReference type="PANTHER" id="PTHR12714">
    <property type="entry name" value="PROTEIN-S ISOPRENYLCYSTEINE O-METHYLTRANSFERASE"/>
    <property type="match status" value="1"/>
</dbReference>
<evidence type="ECO:0000256" key="7">
    <source>
        <dbReference type="ARBA" id="ARBA00022692"/>
    </source>
</evidence>
<dbReference type="PANTHER" id="PTHR12714:SF9">
    <property type="entry name" value="PROTEIN-S-ISOPRENYLCYSTEINE O-METHYLTRANSFERASE"/>
    <property type="match status" value="1"/>
</dbReference>
<comment type="catalytic activity">
    <reaction evidence="10">
        <text>[protein]-C-terminal S-[(2E,6E)-farnesyl]-L-cysteine + S-adenosyl-L-methionine = [protein]-C-terminal S-[(2E,6E)-farnesyl]-L-cysteine methyl ester + S-adenosyl-L-homocysteine</text>
        <dbReference type="Rhea" id="RHEA:21672"/>
        <dbReference type="Rhea" id="RHEA-COMP:12125"/>
        <dbReference type="Rhea" id="RHEA-COMP:12126"/>
        <dbReference type="ChEBI" id="CHEBI:57856"/>
        <dbReference type="ChEBI" id="CHEBI:59789"/>
        <dbReference type="ChEBI" id="CHEBI:90510"/>
        <dbReference type="ChEBI" id="CHEBI:90511"/>
        <dbReference type="EC" id="2.1.1.100"/>
    </reaction>
</comment>
<comment type="caution">
    <text evidence="11">The sequence shown here is derived from an EMBL/GenBank/DDBJ whole genome shotgun (WGS) entry which is preliminary data.</text>
</comment>
<comment type="subcellular location">
    <subcellularLocation>
        <location evidence="10">Endoplasmic reticulum membrane</location>
        <topology evidence="10">Multi-pass membrane protein</topology>
    </subcellularLocation>
    <subcellularLocation>
        <location evidence="1">Membrane</location>
        <topology evidence="1">Multi-pass membrane protein</topology>
    </subcellularLocation>
</comment>
<dbReference type="Proteomes" id="UP001470230">
    <property type="component" value="Unassembled WGS sequence"/>
</dbReference>
<dbReference type="EMBL" id="JAPFFF010000006">
    <property type="protein sequence ID" value="KAK8887873.1"/>
    <property type="molecule type" value="Genomic_DNA"/>
</dbReference>
<keyword evidence="5" id="KW-0808">Transferase</keyword>
<comment type="similarity">
    <text evidence="2 10">Belongs to the class VI-like SAM-binding methyltransferase superfamily. Isoprenylcysteine carboxyl methyltransferase family.</text>
</comment>
<keyword evidence="12" id="KW-1185">Reference proteome</keyword>
<proteinExistence type="inferred from homology"/>
<evidence type="ECO:0000256" key="4">
    <source>
        <dbReference type="ARBA" id="ARBA00022603"/>
    </source>
</evidence>
<name>A0ABR2K9T1_9EUKA</name>
<dbReference type="InterPro" id="IPR007269">
    <property type="entry name" value="ICMT_MeTrfase"/>
</dbReference>
<evidence type="ECO:0000313" key="11">
    <source>
        <dbReference type="EMBL" id="KAK8887873.1"/>
    </source>
</evidence>
<keyword evidence="7 10" id="KW-0812">Transmembrane</keyword>
<protein>
    <recommendedName>
        <fullName evidence="3 10">Protein-S-isoprenylcysteine O-methyltransferase</fullName>
        <ecNumber evidence="3 10">2.1.1.100</ecNumber>
    </recommendedName>
</protein>
<dbReference type="EC" id="2.1.1.100" evidence="3 10"/>
<organism evidence="11 12">
    <name type="scientific">Tritrichomonas musculus</name>
    <dbReference type="NCBI Taxonomy" id="1915356"/>
    <lineage>
        <taxon>Eukaryota</taxon>
        <taxon>Metamonada</taxon>
        <taxon>Parabasalia</taxon>
        <taxon>Tritrichomonadida</taxon>
        <taxon>Tritrichomonadidae</taxon>
        <taxon>Tritrichomonas</taxon>
    </lineage>
</organism>
<comment type="caution">
    <text evidence="10">Lacks conserved residue(s) required for the propagation of feature annotation.</text>
</comment>
<evidence type="ECO:0000256" key="10">
    <source>
        <dbReference type="RuleBase" id="RU362022"/>
    </source>
</evidence>
<feature type="transmembrane region" description="Helical" evidence="10">
    <location>
        <begin position="38"/>
        <end position="58"/>
    </location>
</feature>
<accession>A0ABR2K9T1</accession>
<sequence length="193" mass="22312">MICSLIQVGFLVAIMITFHFMEYFISKKHHPDTTTSDSFLVTIPFLFAFSFGIGEFFIESYLFGDSKTDFHNWVLWAGAFITIFGLGIRILAELTAKQAFTHYIATEKDPRHKLVTSGIYHFIRHPGYFGMFVFAIGTQIYLRNPISTVVFTSVLWKFFYDRIQEEEQSLVSMFGSAYVDYRAKTGTWIPLID</sequence>
<keyword evidence="10" id="KW-0256">Endoplasmic reticulum</keyword>
<evidence type="ECO:0000256" key="1">
    <source>
        <dbReference type="ARBA" id="ARBA00004141"/>
    </source>
</evidence>
<keyword evidence="9 10" id="KW-0472">Membrane</keyword>
<evidence type="ECO:0000256" key="9">
    <source>
        <dbReference type="ARBA" id="ARBA00023136"/>
    </source>
</evidence>
<dbReference type="InterPro" id="IPR025770">
    <property type="entry name" value="PPMT_MeTrfase"/>
</dbReference>
<feature type="transmembrane region" description="Helical" evidence="10">
    <location>
        <begin position="6"/>
        <end position="26"/>
    </location>
</feature>
<dbReference type="Pfam" id="PF04140">
    <property type="entry name" value="ICMT"/>
    <property type="match status" value="1"/>
</dbReference>
<evidence type="ECO:0000313" key="12">
    <source>
        <dbReference type="Proteomes" id="UP001470230"/>
    </source>
</evidence>
<evidence type="ECO:0000256" key="2">
    <source>
        <dbReference type="ARBA" id="ARBA00009140"/>
    </source>
</evidence>
<evidence type="ECO:0000256" key="6">
    <source>
        <dbReference type="ARBA" id="ARBA00022691"/>
    </source>
</evidence>
<dbReference type="Gene3D" id="1.20.120.1630">
    <property type="match status" value="1"/>
</dbReference>
<evidence type="ECO:0000256" key="8">
    <source>
        <dbReference type="ARBA" id="ARBA00022989"/>
    </source>
</evidence>
<gene>
    <name evidence="11" type="ORF">M9Y10_038932</name>
</gene>
<keyword evidence="8 10" id="KW-1133">Transmembrane helix</keyword>
<keyword evidence="6 10" id="KW-0949">S-adenosyl-L-methionine</keyword>
<keyword evidence="4 10" id="KW-0489">Methyltransferase</keyword>
<dbReference type="PROSITE" id="PS51564">
    <property type="entry name" value="SAM_ICMT"/>
    <property type="match status" value="1"/>
</dbReference>
<evidence type="ECO:0000256" key="3">
    <source>
        <dbReference type="ARBA" id="ARBA00012151"/>
    </source>
</evidence>
<evidence type="ECO:0000256" key="5">
    <source>
        <dbReference type="ARBA" id="ARBA00022679"/>
    </source>
</evidence>
<feature type="transmembrane region" description="Helical" evidence="10">
    <location>
        <begin position="70"/>
        <end position="92"/>
    </location>
</feature>